<dbReference type="GO" id="GO:0016757">
    <property type="term" value="F:glycosyltransferase activity"/>
    <property type="evidence" value="ECO:0007669"/>
    <property type="project" value="UniProtKB-KW"/>
</dbReference>
<evidence type="ECO:0000259" key="1">
    <source>
        <dbReference type="Pfam" id="PF00534"/>
    </source>
</evidence>
<proteinExistence type="predicted"/>
<dbReference type="Gene3D" id="3.40.50.2000">
    <property type="entry name" value="Glycogen Phosphorylase B"/>
    <property type="match status" value="2"/>
</dbReference>
<feature type="domain" description="Glycosyl transferase family 1" evidence="1">
    <location>
        <begin position="132"/>
        <end position="272"/>
    </location>
</feature>
<reference evidence="2 3" key="1">
    <citation type="submission" date="2021-05" db="EMBL/GenBank/DDBJ databases">
        <title>Comparative genomic studies on the polysaccharide-degrading batcterial strains of the Flammeovirga genus.</title>
        <authorList>
            <person name="Zewei F."/>
            <person name="Zheng Z."/>
            <person name="Yu L."/>
            <person name="Ruyue G."/>
            <person name="Yanhong M."/>
            <person name="Yuanyuan C."/>
            <person name="Jingyan G."/>
            <person name="Wenjun H."/>
        </authorList>
    </citation>
    <scope>NUCLEOTIDE SEQUENCE [LARGE SCALE GENOMIC DNA]</scope>
    <source>
        <strain evidence="2 3">YS10</strain>
    </source>
</reference>
<dbReference type="InterPro" id="IPR001296">
    <property type="entry name" value="Glyco_trans_1"/>
</dbReference>
<sequence>MDKKPTRITTSRLFLSLINEIKPDILIVHTIELLPALLYYKFYNRKVKIVYDMLENYPFNFRYQQFRSPLKSKILSTLSNLIEKVSYPFLSYIFLAEKTYLKEKKLPLSKSVILENKYSPIHHFTKKKKEEFNTISFVFCGSLTKIFGVVEVIKWFSGLSSCNSILNYKLTIIGKAYESDVIQALDKFAQNNKLVQCIGVKEFVPHEDIIREMFSCDFVLLPYPENQCTTNCIPTKLYECLALGVPMITQENLLWKKVCKESNGSLFIDFKQPIEIKSFEQKIKSFTPYPNGIDQKAFWYSEEKKLLNIIETL</sequence>
<gene>
    <name evidence="2" type="ORF">KM029_03565</name>
</gene>
<dbReference type="Proteomes" id="UP000682802">
    <property type="component" value="Chromosome 1"/>
</dbReference>
<accession>A0ABX8GWP8</accession>
<dbReference type="RefSeq" id="WP_158631145.1">
    <property type="nucleotide sequence ID" value="NZ_CP076128.1"/>
</dbReference>
<evidence type="ECO:0000313" key="3">
    <source>
        <dbReference type="Proteomes" id="UP000682802"/>
    </source>
</evidence>
<keyword evidence="2" id="KW-0808">Transferase</keyword>
<dbReference type="Pfam" id="PF00534">
    <property type="entry name" value="Glycos_transf_1"/>
    <property type="match status" value="1"/>
</dbReference>
<dbReference type="EMBL" id="CP076128">
    <property type="protein sequence ID" value="QWG08025.1"/>
    <property type="molecule type" value="Genomic_DNA"/>
</dbReference>
<evidence type="ECO:0000313" key="2">
    <source>
        <dbReference type="EMBL" id="QWG08025.1"/>
    </source>
</evidence>
<dbReference type="SUPFAM" id="SSF53756">
    <property type="entry name" value="UDP-Glycosyltransferase/glycogen phosphorylase"/>
    <property type="match status" value="1"/>
</dbReference>
<keyword evidence="3" id="KW-1185">Reference proteome</keyword>
<dbReference type="EC" id="2.4.-.-" evidence="2"/>
<name>A0ABX8GWP8_9BACT</name>
<protein>
    <submittedName>
        <fullName evidence="2">Glycosyltransferase</fullName>
        <ecNumber evidence="2">2.4.-.-</ecNumber>
    </submittedName>
</protein>
<organism evidence="2 3">
    <name type="scientific">Flammeovirga kamogawensis</name>
    <dbReference type="NCBI Taxonomy" id="373891"/>
    <lineage>
        <taxon>Bacteria</taxon>
        <taxon>Pseudomonadati</taxon>
        <taxon>Bacteroidota</taxon>
        <taxon>Cytophagia</taxon>
        <taxon>Cytophagales</taxon>
        <taxon>Flammeovirgaceae</taxon>
        <taxon>Flammeovirga</taxon>
    </lineage>
</organism>
<keyword evidence="2" id="KW-0328">Glycosyltransferase</keyword>